<dbReference type="InterPro" id="IPR012334">
    <property type="entry name" value="Pectin_lyas_fold"/>
</dbReference>
<gene>
    <name evidence="4" type="ORF">EPA93_44010</name>
</gene>
<dbReference type="AlphaFoldDB" id="A0A4P6K2V9"/>
<dbReference type="Pfam" id="PF13313">
    <property type="entry name" value="DUF4082"/>
    <property type="match status" value="1"/>
</dbReference>
<evidence type="ECO:0000313" key="5">
    <source>
        <dbReference type="Proteomes" id="UP000290365"/>
    </source>
</evidence>
<dbReference type="EMBL" id="CP035758">
    <property type="protein sequence ID" value="QBD82568.1"/>
    <property type="molecule type" value="Genomic_DNA"/>
</dbReference>
<evidence type="ECO:0000259" key="3">
    <source>
        <dbReference type="Pfam" id="PF13313"/>
    </source>
</evidence>
<feature type="compositionally biased region" description="Pro residues" evidence="1">
    <location>
        <begin position="235"/>
        <end position="247"/>
    </location>
</feature>
<protein>
    <submittedName>
        <fullName evidence="4">DUF4082 domain-containing protein</fullName>
    </submittedName>
</protein>
<name>A0A4P6K2V9_KTERU</name>
<evidence type="ECO:0000313" key="4">
    <source>
        <dbReference type="EMBL" id="QBD82568.1"/>
    </source>
</evidence>
<keyword evidence="2" id="KW-0472">Membrane</keyword>
<keyword evidence="2" id="KW-0812">Transmembrane</keyword>
<organism evidence="4 5">
    <name type="scientific">Ktedonosporobacter rubrisoli</name>
    <dbReference type="NCBI Taxonomy" id="2509675"/>
    <lineage>
        <taxon>Bacteria</taxon>
        <taxon>Bacillati</taxon>
        <taxon>Chloroflexota</taxon>
        <taxon>Ktedonobacteria</taxon>
        <taxon>Ktedonobacterales</taxon>
        <taxon>Ktedonosporobacteraceae</taxon>
        <taxon>Ktedonosporobacter</taxon>
    </lineage>
</organism>
<dbReference type="InterPro" id="IPR011050">
    <property type="entry name" value="Pectin_lyase_fold/virulence"/>
</dbReference>
<feature type="region of interest" description="Disordered" evidence="1">
    <location>
        <begin position="230"/>
        <end position="303"/>
    </location>
</feature>
<dbReference type="KEGG" id="kbs:EPA93_44010"/>
<feature type="domain" description="DUF4082" evidence="3">
    <location>
        <begin position="83"/>
        <end position="221"/>
    </location>
</feature>
<feature type="compositionally biased region" description="Polar residues" evidence="1">
    <location>
        <begin position="277"/>
        <end position="303"/>
    </location>
</feature>
<keyword evidence="5" id="KW-1185">Reference proteome</keyword>
<keyword evidence="2" id="KW-1133">Transmembrane helix</keyword>
<proteinExistence type="predicted"/>
<feature type="transmembrane region" description="Helical" evidence="2">
    <location>
        <begin position="46"/>
        <end position="70"/>
    </location>
</feature>
<dbReference type="SUPFAM" id="SSF51126">
    <property type="entry name" value="Pectin lyase-like"/>
    <property type="match status" value="1"/>
</dbReference>
<dbReference type="OrthoDB" id="264813at2"/>
<dbReference type="InterPro" id="IPR025141">
    <property type="entry name" value="DUF4082"/>
</dbReference>
<evidence type="ECO:0000256" key="2">
    <source>
        <dbReference type="SAM" id="Phobius"/>
    </source>
</evidence>
<reference evidence="4 5" key="1">
    <citation type="submission" date="2019-01" db="EMBL/GenBank/DDBJ databases">
        <title>Ktedonosporobacter rubrisoli SCAWS-G2.</title>
        <authorList>
            <person name="Huang Y."/>
            <person name="Yan B."/>
        </authorList>
    </citation>
    <scope>NUCLEOTIDE SEQUENCE [LARGE SCALE GENOMIC DNA]</scope>
    <source>
        <strain evidence="4 5">SCAWS-G2</strain>
    </source>
</reference>
<dbReference type="Proteomes" id="UP000290365">
    <property type="component" value="Chromosome"/>
</dbReference>
<accession>A0A4P6K2V9</accession>
<sequence length="539" mass="57174">MKVKFIYMEFLMKKTTDQDPYQSANASPDPGYPGKHTSLWKRHSRLVVPTSLVLVGLLTAISIASVYNVFAAHPTLVSLWNNTTPTNTSANDDKAIELGLRFTTNVNGEVYGVRFYKGVGNSGTHTGSLWSANGHLLAKATFSQESQTGWQEVNFSSQVAITAGTTYVASYFAPRGHYAYAYNALKHNTATGVLTALKNGGVYTYGGGFPRTSYQASNYWVDVLFSPQSSSSPITPTPQPSTPPAQPTPTSSSPAPTPTTTDPTPTSPTKCSTFSSCNFPDASNTGAPSSLQPKSESGNITINDDNTVIDGVDLTGSFDVYANNVTIKNSRITSTNWWGINQRQGYSGLKVLHCTITGVPGKGPDNGGEDYAVSNMGDGSIEVAYNNISQFGDQISMGTGNIHDNYVHDIQAFVNLGGEYQHTDDIISDGGTTEPLIIRHNTLINETTASTGASASVGLFADTGSVKNSIVDNNWIAGGAYALYCGGNGSTNIKITNNVFSTEIFPSVGVYGPVAYWNPDGDGNTFSGNTYSNGGPVTP</sequence>
<dbReference type="Gene3D" id="2.160.20.10">
    <property type="entry name" value="Single-stranded right-handed beta-helix, Pectin lyase-like"/>
    <property type="match status" value="1"/>
</dbReference>
<evidence type="ECO:0000256" key="1">
    <source>
        <dbReference type="SAM" id="MobiDB-lite"/>
    </source>
</evidence>
<feature type="compositionally biased region" description="Low complexity" evidence="1">
    <location>
        <begin position="248"/>
        <end position="276"/>
    </location>
</feature>